<dbReference type="EMBL" id="FOND01000010">
    <property type="protein sequence ID" value="SFF21354.1"/>
    <property type="molecule type" value="Genomic_DNA"/>
</dbReference>
<evidence type="ECO:0000256" key="1">
    <source>
        <dbReference type="ARBA" id="ARBA00003681"/>
    </source>
</evidence>
<dbReference type="PROSITE" id="PS00369">
    <property type="entry name" value="PTS_HPR_HIS"/>
    <property type="match status" value="1"/>
</dbReference>
<dbReference type="NCBIfam" id="TIGR01003">
    <property type="entry name" value="PTS_HPr_family"/>
    <property type="match status" value="1"/>
</dbReference>
<dbReference type="PANTHER" id="PTHR33705:SF2">
    <property type="entry name" value="PHOSPHOCARRIER PROTEIN NPR"/>
    <property type="match status" value="1"/>
</dbReference>
<keyword evidence="5" id="KW-0598">Phosphotransferase system</keyword>
<keyword evidence="4" id="KW-0963">Cytoplasm</keyword>
<dbReference type="InterPro" id="IPR035895">
    <property type="entry name" value="HPr-like_sf"/>
</dbReference>
<dbReference type="Proteomes" id="UP000198589">
    <property type="component" value="Unassembled WGS sequence"/>
</dbReference>
<dbReference type="OrthoDB" id="9809047at2"/>
<dbReference type="STRING" id="1798228.SAMN05216574_11015"/>
<evidence type="ECO:0000256" key="5">
    <source>
        <dbReference type="ARBA" id="ARBA00022683"/>
    </source>
</evidence>
<feature type="domain" description="HPr" evidence="6">
    <location>
        <begin position="1"/>
        <end position="86"/>
    </location>
</feature>
<reference evidence="8" key="1">
    <citation type="submission" date="2016-10" db="EMBL/GenBank/DDBJ databases">
        <authorList>
            <person name="Varghese N."/>
            <person name="Submissions S."/>
        </authorList>
    </citation>
    <scope>NUCLEOTIDE SEQUENCE [LARGE SCALE GENOMIC DNA]</scope>
    <source>
        <strain evidence="8">DSM 46838</strain>
    </source>
</reference>
<dbReference type="InterPro" id="IPR000032">
    <property type="entry name" value="HPr-like"/>
</dbReference>
<sequence>MPSQTVPVGSRVGLHARPAALIAEAVGKAGVPVTLATVGGNPVDAGSPLMIMTLGAKQGMDVVVTSEDEAVLDRIAGMVAQDLDAE</sequence>
<dbReference type="AlphaFoldDB" id="A0A1I2GTT4"/>
<gene>
    <name evidence="7" type="ORF">SAMN05216574_11015</name>
</gene>
<dbReference type="InterPro" id="IPR001020">
    <property type="entry name" value="PTS_HPr_His_P_site"/>
</dbReference>
<protein>
    <recommendedName>
        <fullName evidence="3">Phosphocarrier protein HPr</fullName>
    </recommendedName>
</protein>
<dbReference type="GO" id="GO:0009401">
    <property type="term" value="P:phosphoenolpyruvate-dependent sugar phosphotransferase system"/>
    <property type="evidence" value="ECO:0007669"/>
    <property type="project" value="UniProtKB-KW"/>
</dbReference>
<evidence type="ECO:0000259" key="6">
    <source>
        <dbReference type="PROSITE" id="PS51350"/>
    </source>
</evidence>
<evidence type="ECO:0000313" key="7">
    <source>
        <dbReference type="EMBL" id="SFF21354.1"/>
    </source>
</evidence>
<name>A0A1I2GTT4_9ACTN</name>
<evidence type="ECO:0000256" key="3">
    <source>
        <dbReference type="ARBA" id="ARBA00020422"/>
    </source>
</evidence>
<organism evidence="7 8">
    <name type="scientific">Blastococcus tunisiensis</name>
    <dbReference type="NCBI Taxonomy" id="1798228"/>
    <lineage>
        <taxon>Bacteria</taxon>
        <taxon>Bacillati</taxon>
        <taxon>Actinomycetota</taxon>
        <taxon>Actinomycetes</taxon>
        <taxon>Geodermatophilales</taxon>
        <taxon>Geodermatophilaceae</taxon>
        <taxon>Blastococcus</taxon>
    </lineage>
</organism>
<keyword evidence="8" id="KW-1185">Reference proteome</keyword>
<dbReference type="RefSeq" id="WP_092199563.1">
    <property type="nucleotide sequence ID" value="NZ_FOND01000010.1"/>
</dbReference>
<dbReference type="PRINTS" id="PR00107">
    <property type="entry name" value="PHOSPHOCPHPR"/>
</dbReference>
<dbReference type="PROSITE" id="PS51350">
    <property type="entry name" value="PTS_HPR_DOM"/>
    <property type="match status" value="1"/>
</dbReference>
<comment type="subcellular location">
    <subcellularLocation>
        <location evidence="2">Cytoplasm</location>
    </subcellularLocation>
</comment>
<dbReference type="Gene3D" id="3.30.1340.10">
    <property type="entry name" value="HPr-like"/>
    <property type="match status" value="1"/>
</dbReference>
<evidence type="ECO:0000256" key="2">
    <source>
        <dbReference type="ARBA" id="ARBA00004496"/>
    </source>
</evidence>
<evidence type="ECO:0000256" key="4">
    <source>
        <dbReference type="ARBA" id="ARBA00022490"/>
    </source>
</evidence>
<proteinExistence type="predicted"/>
<dbReference type="CDD" id="cd00367">
    <property type="entry name" value="PTS-HPr_like"/>
    <property type="match status" value="1"/>
</dbReference>
<comment type="function">
    <text evidence="1">General (non sugar-specific) component of the phosphoenolpyruvate-dependent sugar phosphotransferase system (sugar PTS). This major carbohydrate active-transport system catalyzes the phosphorylation of incoming sugar substrates concomitantly with their translocation across the cell membrane. The phosphoryl group from phosphoenolpyruvate (PEP) is transferred to the phosphoryl carrier protein HPr by enzyme I. Phospho-HPr then transfers it to the PTS EIIA domain.</text>
</comment>
<dbReference type="GO" id="GO:0005737">
    <property type="term" value="C:cytoplasm"/>
    <property type="evidence" value="ECO:0007669"/>
    <property type="project" value="UniProtKB-SubCell"/>
</dbReference>
<dbReference type="InterPro" id="IPR050399">
    <property type="entry name" value="HPr"/>
</dbReference>
<evidence type="ECO:0000313" key="8">
    <source>
        <dbReference type="Proteomes" id="UP000198589"/>
    </source>
</evidence>
<accession>A0A1I2GTT4</accession>
<dbReference type="Pfam" id="PF00381">
    <property type="entry name" value="PTS-HPr"/>
    <property type="match status" value="1"/>
</dbReference>
<dbReference type="SUPFAM" id="SSF55594">
    <property type="entry name" value="HPr-like"/>
    <property type="match status" value="1"/>
</dbReference>
<dbReference type="PANTHER" id="PTHR33705">
    <property type="entry name" value="PHOSPHOCARRIER PROTEIN HPR"/>
    <property type="match status" value="1"/>
</dbReference>